<protein>
    <submittedName>
        <fullName evidence="2">Ankyrin-repeat protein with F-box domain</fullName>
    </submittedName>
</protein>
<dbReference type="InterPro" id="IPR036770">
    <property type="entry name" value="Ankyrin_rpt-contain_sf"/>
</dbReference>
<dbReference type="SUPFAM" id="SSF48403">
    <property type="entry name" value="Ankyrin repeat"/>
    <property type="match status" value="1"/>
</dbReference>
<evidence type="ECO:0000259" key="1">
    <source>
        <dbReference type="PROSITE" id="PS50181"/>
    </source>
</evidence>
<sequence length="581" mass="67998">MQEYNFSNIPNELLFNILDDLDVDSITSLCRSNKDNNIVCSEEYDDYWKGRFEKIFDTYKLIGLDGKVLDKDNKYKSPMYSYESVSDYNNTKFENWYEVVDDIYTELQYANEVLKINNDYNYRMERKKKRDEEIKEKKRKAEEKGYKYIDPDDIQNYSMRTDENKSASDMENLYDLIVNQIKISNLEMLNFLNSYFIHNKSKFATRSGMEISFIRYAAFYSNVIIYEYLERMYGKDNDKDVTMGYALRGGNLDMIKYLIKQGVSLRRYASYLYDIIISEADEETIKEVLNIMSNTKRGFGSVSKIKPRWSDITSAINAGRSDILDILNDNGYKLGIKELNYAIENGNYDTVIYFIEKGILPDNSSIESLAKLKSTTKIYFNDIIGLIFVYVGEISDEVLSVLSAYDNGDIFKYIVDNNMKVSNNVREASSNIYEIILKLTKKYNVSTYIDYGLMNKIITIEGLFDKAALFGDTVILDYLIGLEKGTNIKLYGEQLDDAIKYKRYNTILYLGKLFNANMRPAIINELMKDYIDTKFIDFLRNNFGDISQEDKDLLMKELQKHEKYYENNINYLKSISENIMI</sequence>
<name>A0A2I2L4V7_9VIRU</name>
<dbReference type="GeneID" id="35382458"/>
<accession>A0A2I2L4V7</accession>
<dbReference type="RefSeq" id="YP_009448853.1">
    <property type="nucleotide sequence ID" value="NC_036594.1"/>
</dbReference>
<organism evidence="2">
    <name type="scientific">Orpheovirus IHUMI-LCC2</name>
    <dbReference type="NCBI Taxonomy" id="2023057"/>
    <lineage>
        <taxon>Viruses</taxon>
        <taxon>Varidnaviria</taxon>
        <taxon>Bamfordvirae</taxon>
        <taxon>Nucleocytoviricota</taxon>
        <taxon>Megaviricetes</taxon>
        <taxon>Pimascovirales</taxon>
        <taxon>Ocovirineae</taxon>
        <taxon>Orpheoviridae</taxon>
        <taxon>Alphaorpheovirus</taxon>
        <taxon>Alphaorpheovirus massiliense</taxon>
    </lineage>
</organism>
<reference evidence="2" key="1">
    <citation type="submission" date="2017-08" db="EMBL/GenBank/DDBJ databases">
        <authorList>
            <consortium name="Urmite Genomes"/>
        </authorList>
    </citation>
    <scope>NUCLEOTIDE SEQUENCE [LARGE SCALE GENOMIC DNA]</scope>
    <source>
        <strain evidence="2">IHUMI-LCC2</strain>
    </source>
</reference>
<dbReference type="Gene3D" id="1.25.40.20">
    <property type="entry name" value="Ankyrin repeat-containing domain"/>
    <property type="match status" value="1"/>
</dbReference>
<evidence type="ECO:0000313" key="2">
    <source>
        <dbReference type="EMBL" id="SNW62551.1"/>
    </source>
</evidence>
<proteinExistence type="predicted"/>
<dbReference type="PROSITE" id="PS50181">
    <property type="entry name" value="FBOX"/>
    <property type="match status" value="1"/>
</dbReference>
<dbReference type="OrthoDB" id="41567at10239"/>
<dbReference type="InterPro" id="IPR001810">
    <property type="entry name" value="F-box_dom"/>
</dbReference>
<evidence type="ECO:0000313" key="3">
    <source>
        <dbReference type="Proteomes" id="UP000236316"/>
    </source>
</evidence>
<dbReference type="Proteomes" id="UP000236316">
    <property type="component" value="Segment"/>
</dbReference>
<feature type="domain" description="F-box" evidence="1">
    <location>
        <begin position="3"/>
        <end position="51"/>
    </location>
</feature>
<dbReference type="EMBL" id="LT906555">
    <property type="protein sequence ID" value="SNW62551.1"/>
    <property type="molecule type" value="Genomic_DNA"/>
</dbReference>
<keyword evidence="3" id="KW-1185">Reference proteome</keyword>
<dbReference type="KEGG" id="vg:35382458"/>
<gene>
    <name evidence="2" type="ORF">ORPV_647</name>
</gene>